<dbReference type="PANTHER" id="PTHR43547:SF2">
    <property type="entry name" value="HYBRID SIGNAL TRANSDUCTION HISTIDINE KINASE C"/>
    <property type="match status" value="1"/>
</dbReference>
<dbReference type="InterPro" id="IPR005467">
    <property type="entry name" value="His_kinase_dom"/>
</dbReference>
<feature type="transmembrane region" description="Helical" evidence="7">
    <location>
        <begin position="84"/>
        <end position="107"/>
    </location>
</feature>
<keyword evidence="7" id="KW-0812">Transmembrane</keyword>
<evidence type="ECO:0000256" key="3">
    <source>
        <dbReference type="ARBA" id="ARBA00022553"/>
    </source>
</evidence>
<keyword evidence="11" id="KW-1185">Reference proteome</keyword>
<dbReference type="AlphaFoldDB" id="A0A540X728"/>
<dbReference type="Gene3D" id="1.10.287.130">
    <property type="match status" value="2"/>
</dbReference>
<evidence type="ECO:0000256" key="6">
    <source>
        <dbReference type="PROSITE-ProRule" id="PRU00169"/>
    </source>
</evidence>
<accession>A0A540X728</accession>
<dbReference type="CDD" id="cd00082">
    <property type="entry name" value="HisKA"/>
    <property type="match status" value="2"/>
</dbReference>
<evidence type="ECO:0000256" key="2">
    <source>
        <dbReference type="ARBA" id="ARBA00012438"/>
    </source>
</evidence>
<comment type="catalytic activity">
    <reaction evidence="1">
        <text>ATP + protein L-histidine = ADP + protein N-phospho-L-histidine.</text>
        <dbReference type="EC" id="2.7.13.3"/>
    </reaction>
</comment>
<gene>
    <name evidence="10" type="ORF">FJV41_05510</name>
</gene>
<dbReference type="EC" id="2.7.13.3" evidence="2"/>
<evidence type="ECO:0000256" key="7">
    <source>
        <dbReference type="SAM" id="Phobius"/>
    </source>
</evidence>
<feature type="domain" description="Response regulatory" evidence="9">
    <location>
        <begin position="451"/>
        <end position="566"/>
    </location>
</feature>
<dbReference type="SUPFAM" id="SSF55874">
    <property type="entry name" value="ATPase domain of HSP90 chaperone/DNA topoisomerase II/histidine kinase"/>
    <property type="match status" value="2"/>
</dbReference>
<dbReference type="Gene3D" id="3.40.50.2300">
    <property type="match status" value="1"/>
</dbReference>
<dbReference type="EMBL" id="VIFM01000014">
    <property type="protein sequence ID" value="TQF17000.1"/>
    <property type="molecule type" value="Genomic_DNA"/>
</dbReference>
<dbReference type="FunFam" id="1.10.287.130:FF:000045">
    <property type="entry name" value="Two-component system sensor histidine kinase/response regulator"/>
    <property type="match status" value="1"/>
</dbReference>
<feature type="domain" description="Histidine kinase" evidence="8">
    <location>
        <begin position="620"/>
        <end position="835"/>
    </location>
</feature>
<dbReference type="PROSITE" id="PS50110">
    <property type="entry name" value="RESPONSE_REGULATORY"/>
    <property type="match status" value="1"/>
</dbReference>
<dbReference type="CDD" id="cd17574">
    <property type="entry name" value="REC_OmpR"/>
    <property type="match status" value="1"/>
</dbReference>
<evidence type="ECO:0000259" key="9">
    <source>
        <dbReference type="PROSITE" id="PS50110"/>
    </source>
</evidence>
<keyword evidence="3 6" id="KW-0597">Phosphoprotein</keyword>
<comment type="caution">
    <text evidence="10">The sequence shown here is derived from an EMBL/GenBank/DDBJ whole genome shotgun (WGS) entry which is preliminary data.</text>
</comment>
<keyword evidence="4" id="KW-0808">Transferase</keyword>
<dbReference type="InterPro" id="IPR036097">
    <property type="entry name" value="HisK_dim/P_sf"/>
</dbReference>
<dbReference type="Pfam" id="PF02518">
    <property type="entry name" value="HATPase_c"/>
    <property type="match status" value="2"/>
</dbReference>
<dbReference type="Pfam" id="PF00512">
    <property type="entry name" value="HisKA"/>
    <property type="match status" value="2"/>
</dbReference>
<keyword evidence="7" id="KW-1133">Transmembrane helix</keyword>
<dbReference type="OrthoDB" id="5523050at2"/>
<dbReference type="InterPro" id="IPR001789">
    <property type="entry name" value="Sig_transdc_resp-reg_receiver"/>
</dbReference>
<dbReference type="Pfam" id="PF00072">
    <property type="entry name" value="Response_reg"/>
    <property type="match status" value="1"/>
</dbReference>
<feature type="domain" description="Histidine kinase" evidence="8">
    <location>
        <begin position="186"/>
        <end position="402"/>
    </location>
</feature>
<organism evidence="10 11">
    <name type="scientific">Myxococcus llanfairpwllgwyngyllgogerychwyrndrobwllllantysiliogogogochensis</name>
    <dbReference type="NCBI Taxonomy" id="2590453"/>
    <lineage>
        <taxon>Bacteria</taxon>
        <taxon>Pseudomonadati</taxon>
        <taxon>Myxococcota</taxon>
        <taxon>Myxococcia</taxon>
        <taxon>Myxococcales</taxon>
        <taxon>Cystobacterineae</taxon>
        <taxon>Myxococcaceae</taxon>
        <taxon>Myxococcus</taxon>
    </lineage>
</organism>
<evidence type="ECO:0000313" key="11">
    <source>
        <dbReference type="Proteomes" id="UP000315369"/>
    </source>
</evidence>
<evidence type="ECO:0000256" key="5">
    <source>
        <dbReference type="ARBA" id="ARBA00022777"/>
    </source>
</evidence>
<keyword evidence="7" id="KW-0472">Membrane</keyword>
<dbReference type="SUPFAM" id="SSF47384">
    <property type="entry name" value="Homodimeric domain of signal transducing histidine kinase"/>
    <property type="match status" value="2"/>
</dbReference>
<dbReference type="InterPro" id="IPR036890">
    <property type="entry name" value="HATPase_C_sf"/>
</dbReference>
<dbReference type="Proteomes" id="UP000315369">
    <property type="component" value="Unassembled WGS sequence"/>
</dbReference>
<dbReference type="InterPro" id="IPR003661">
    <property type="entry name" value="HisK_dim/P_dom"/>
</dbReference>
<dbReference type="Gene3D" id="3.30.565.10">
    <property type="entry name" value="Histidine kinase-like ATPase, C-terminal domain"/>
    <property type="match status" value="2"/>
</dbReference>
<dbReference type="Pfam" id="PF25487">
    <property type="entry name" value="ETR1_N"/>
    <property type="match status" value="1"/>
</dbReference>
<feature type="transmembrane region" description="Helical" evidence="7">
    <location>
        <begin position="56"/>
        <end position="77"/>
    </location>
</feature>
<feature type="transmembrane region" description="Helical" evidence="7">
    <location>
        <begin position="113"/>
        <end position="136"/>
    </location>
</feature>
<dbReference type="FunFam" id="3.30.565.10:FF:000006">
    <property type="entry name" value="Sensor histidine kinase WalK"/>
    <property type="match status" value="2"/>
</dbReference>
<dbReference type="RefSeq" id="WP_141641342.1">
    <property type="nucleotide sequence ID" value="NZ_VIFM01000014.1"/>
</dbReference>
<dbReference type="PROSITE" id="PS50109">
    <property type="entry name" value="HIS_KIN"/>
    <property type="match status" value="2"/>
</dbReference>
<dbReference type="GO" id="GO:0000155">
    <property type="term" value="F:phosphorelay sensor kinase activity"/>
    <property type="evidence" value="ECO:0007669"/>
    <property type="project" value="InterPro"/>
</dbReference>
<proteinExistence type="predicted"/>
<dbReference type="InterPro" id="IPR004358">
    <property type="entry name" value="Sig_transdc_His_kin-like_C"/>
</dbReference>
<name>A0A540X728_9BACT</name>
<dbReference type="PRINTS" id="PR00344">
    <property type="entry name" value="BCTRLSENSOR"/>
</dbReference>
<dbReference type="InterPro" id="IPR058544">
    <property type="entry name" value="ETR1_N"/>
</dbReference>
<dbReference type="InterPro" id="IPR011006">
    <property type="entry name" value="CheY-like_superfamily"/>
</dbReference>
<evidence type="ECO:0000259" key="8">
    <source>
        <dbReference type="PROSITE" id="PS50109"/>
    </source>
</evidence>
<protein>
    <recommendedName>
        <fullName evidence="2">histidine kinase</fullName>
        <ecNumber evidence="2">2.7.13.3</ecNumber>
    </recommendedName>
</protein>
<evidence type="ECO:0000256" key="1">
    <source>
        <dbReference type="ARBA" id="ARBA00000085"/>
    </source>
</evidence>
<dbReference type="SUPFAM" id="SSF52172">
    <property type="entry name" value="CheY-like"/>
    <property type="match status" value="1"/>
</dbReference>
<dbReference type="PANTHER" id="PTHR43547">
    <property type="entry name" value="TWO-COMPONENT HISTIDINE KINASE"/>
    <property type="match status" value="1"/>
</dbReference>
<dbReference type="InterPro" id="IPR003594">
    <property type="entry name" value="HATPase_dom"/>
</dbReference>
<dbReference type="SMART" id="SM00387">
    <property type="entry name" value="HATPase_c"/>
    <property type="match status" value="2"/>
</dbReference>
<sequence>MNDQLGHAVRGAVSLVRSSLAEEGPWAGLRDVLYGAWNMPHGHCYLWKQELVVMHVLSDALIGAAYFFISLSLYAMVRRSRLPFGGMILSFGVFIGACGLTHLMEVWNVWYSAYYLAGGIKVVTAVASVATGMYLVPLRGRVVEFTEAARLSEERRVRLEKSSVELEELYARLKASEAQRTGFFANVSHELRTPLTLILGPVERLLNQGELSESAHKDLEVVRRNARVLLRHVNALLDVAKLDAGKMRLQYEEVDLARLVRLGAENFEGLAAERRLDFALELPAMLPAQVDSEKVDRVVLNLLSNAAKFTPPGGSIRVALSAEAGRGRLVVEDTGPGVRLELREAIFERFRQGDEATVRDLGGTGLGLAIARDFVVLHEGRVWVEDRPGGGARFVVELPLMAPSGAKLSARPEVEARVEHHAAARAELDLLRPEAREVVASTRAEDSSRPRVLVVEDTREMRRFVVETLSKDFQVATAVDGVDGLVQAERMQPDVIVSDLMMPRMGGDQLVRAVRSRPGIESTPILLLTARADDALRVDLLRSGAQDYVVKPFVSEELVARVTNLAVVKRTREVLQGLLAARSVDLEAMARELGMRKRQLEVALETTERASTSRSTLLQLVSHELRTPLSVLQLTQHALQRELGGMPPRALDMFDRMHRSTVRLRDMVEMVLQYNQLEEGRLVVRRQAVDLGEVVEEVVEEARAEARRKGLALELERPPGKAVARTDPRIVQMVLLNLVTNAVKYTEQGGVSVAVEERPQGWRLRVRDTGPGIPRAAQSRVFEPFEHLEPLENKSKPGVGLGLTLVREMVSVLGGVVSVASEPGVGSEFTVELPS</sequence>
<reference evidence="10 11" key="1">
    <citation type="submission" date="2019-06" db="EMBL/GenBank/DDBJ databases">
        <authorList>
            <person name="Livingstone P."/>
            <person name="Whitworth D."/>
        </authorList>
    </citation>
    <scope>NUCLEOTIDE SEQUENCE [LARGE SCALE GENOMIC DNA]</scope>
    <source>
        <strain evidence="10 11">AM401</strain>
    </source>
</reference>
<dbReference type="SMART" id="SM00448">
    <property type="entry name" value="REC"/>
    <property type="match status" value="1"/>
</dbReference>
<evidence type="ECO:0000313" key="10">
    <source>
        <dbReference type="EMBL" id="TQF17000.1"/>
    </source>
</evidence>
<keyword evidence="5" id="KW-0418">Kinase</keyword>
<dbReference type="SMART" id="SM00388">
    <property type="entry name" value="HisKA"/>
    <property type="match status" value="2"/>
</dbReference>
<feature type="modified residue" description="4-aspartylphosphate" evidence="6">
    <location>
        <position position="499"/>
    </location>
</feature>
<evidence type="ECO:0000256" key="4">
    <source>
        <dbReference type="ARBA" id="ARBA00022679"/>
    </source>
</evidence>